<evidence type="ECO:0000313" key="3">
    <source>
        <dbReference type="Proteomes" id="UP000583929"/>
    </source>
</evidence>
<sequence>MKLVPFEQLILQLNPNNLLNRRCSSGQDSISVATPTVKIGLDQKSLNAQNMDFRPNPVHRVHHSHLLPPR</sequence>
<feature type="region of interest" description="Disordered" evidence="1">
    <location>
        <begin position="50"/>
        <end position="70"/>
    </location>
</feature>
<organism evidence="2 3">
    <name type="scientific">Cannabis sativa</name>
    <name type="common">Hemp</name>
    <name type="synonym">Marijuana</name>
    <dbReference type="NCBI Taxonomy" id="3483"/>
    <lineage>
        <taxon>Eukaryota</taxon>
        <taxon>Viridiplantae</taxon>
        <taxon>Streptophyta</taxon>
        <taxon>Embryophyta</taxon>
        <taxon>Tracheophyta</taxon>
        <taxon>Spermatophyta</taxon>
        <taxon>Magnoliopsida</taxon>
        <taxon>eudicotyledons</taxon>
        <taxon>Gunneridae</taxon>
        <taxon>Pentapetalae</taxon>
        <taxon>rosids</taxon>
        <taxon>fabids</taxon>
        <taxon>Rosales</taxon>
        <taxon>Cannabaceae</taxon>
        <taxon>Cannabis</taxon>
    </lineage>
</organism>
<keyword evidence="3" id="KW-1185">Reference proteome</keyword>
<feature type="compositionally biased region" description="Basic residues" evidence="1">
    <location>
        <begin position="57"/>
        <end position="70"/>
    </location>
</feature>
<name>A0A7J6FWC1_CANSA</name>
<accession>A0A7J6FWC1</accession>
<proteinExistence type="predicted"/>
<reference evidence="2 3" key="1">
    <citation type="journal article" date="2020" name="bioRxiv">
        <title>Sequence and annotation of 42 cannabis genomes reveals extensive copy number variation in cannabinoid synthesis and pathogen resistance genes.</title>
        <authorList>
            <person name="Mckernan K.J."/>
            <person name="Helbert Y."/>
            <person name="Kane L.T."/>
            <person name="Ebling H."/>
            <person name="Zhang L."/>
            <person name="Liu B."/>
            <person name="Eaton Z."/>
            <person name="Mclaughlin S."/>
            <person name="Kingan S."/>
            <person name="Baybayan P."/>
            <person name="Concepcion G."/>
            <person name="Jordan M."/>
            <person name="Riva A."/>
            <person name="Barbazuk W."/>
            <person name="Harkins T."/>
        </authorList>
    </citation>
    <scope>NUCLEOTIDE SEQUENCE [LARGE SCALE GENOMIC DNA]</scope>
    <source>
        <strain evidence="3">cv. Jamaican Lion 4</strain>
        <tissue evidence="2">Leaf</tissue>
    </source>
</reference>
<gene>
    <name evidence="2" type="ORF">G4B88_004683</name>
</gene>
<comment type="caution">
    <text evidence="2">The sequence shown here is derived from an EMBL/GenBank/DDBJ whole genome shotgun (WGS) entry which is preliminary data.</text>
</comment>
<evidence type="ECO:0000256" key="1">
    <source>
        <dbReference type="SAM" id="MobiDB-lite"/>
    </source>
</evidence>
<protein>
    <submittedName>
        <fullName evidence="2">Uncharacterized protein</fullName>
    </submittedName>
</protein>
<dbReference type="EMBL" id="JAATIQ010000165">
    <property type="protein sequence ID" value="KAF4374932.1"/>
    <property type="molecule type" value="Genomic_DNA"/>
</dbReference>
<dbReference type="Proteomes" id="UP000583929">
    <property type="component" value="Unassembled WGS sequence"/>
</dbReference>
<evidence type="ECO:0000313" key="2">
    <source>
        <dbReference type="EMBL" id="KAF4374932.1"/>
    </source>
</evidence>
<dbReference type="AlphaFoldDB" id="A0A7J6FWC1"/>